<reference evidence="2" key="3">
    <citation type="journal article" date="2004" name="Trends Parasitol.">
        <title>The Anopheles gambiae genome: an update.</title>
        <authorList>
            <person name="Mongin E."/>
            <person name="Louis C."/>
            <person name="Holt R.A."/>
            <person name="Birney E."/>
            <person name="Collins F.H."/>
        </authorList>
    </citation>
    <scope>NUCLEOTIDE SEQUENCE</scope>
    <source>
        <strain evidence="2">PEST</strain>
    </source>
</reference>
<dbReference type="HOGENOM" id="CLU_000485_0_0_1"/>
<sequence length="1269" mass="138496">MSLLVILYKYQYNQASMADQVQNLIRLVINSLDAQFHKCRRIPTTIIMDYSATRLRNQSQPSLGATSELGDEKRTTNDSSPPYSPLQTATLSLYGCEESSKGRSSRGKGAGGSKARKHAEVDGDDTESELVVIPESDVSDSTIQESSVQVRMGPSLSRTNLSIICGAPKIAQVAQTSLPTKSKKSQQPTLSLEQTDAAGSSNANSKDTEGKGPTGNKTEKPEKTSSNIFRMPSAFQMNSQKCSVQEGVRMMVTSSMLGQPKAQAILNPFANVQKAIIVTQSTTSNASSVPNGAKDVTSKTSQSCAKQGQPKAQAILNPFANVQKAIIVTQSTTSNASSVPNGAKDVTSKTSQSYESLGCRKTTNTTNTKFDSEQTSRAPGTDPHTFKLSCERSSATCVQPTDINERKSPVYDALAEATKTSSCPVSAIPAGLGKSYLQQIPIPTPERLLPIGQYATESVSTIVERVREGLAIPEGTSSNETTDDRSDVSKCCVTNSTTAYISSSSPRKLTKQSALESPPQALDNENGPAGTSISNPYASHGLPERELMTSDGINKEIQPPQKHSKRTKVFSDGSKDTRVKYAGSWAPDTKDDGSEIDDPESSSCPEKSSNLRIGDECICHRCTECGAVKEEYTDEEMGIMLIVLGTFIHREPSLGAPFLPEILTIVSRISLHPTFPWRCESLTHLPGGSQSVAHQFIRCVLHQLAPNGVFYQVFLTQKDETTRKRFYRSVSNSLNDFSELNPTSPIQMLAETLNAKKTLPTDLLPVIFRNLAEYLQCVPIDCIAGSVWLPVIQALDSLLRRVILILGSISGSEHLLDIIVAVLKVPQLSKSILEPFSKIISYAIQNLQLTQRVLVEICSLSGRAFAKERDKLYLGRQIVFDLVQALKFKINVPDNNLLLLVGFLLQDAGGILPPGIIGDISTGESFVHANCNISECMRQPYLNDILEFLADFHTLSKIKVNVCFLIPSFNYNLKASSTTPGLCEDTIGGVLKGAIAQYLALEMSRGNSKDSRTVSKYLPWLNNAPSSLQQGPKEFTECVGHMRLLSWLLMGSLTHTALIVRRIGAGTTAPHQTHLRNSALIIQPVPQEASCHIADHVQVIFAGFAEQSKTSVLHMSSLFHAFTLCQLWTVYLEQVASLAAISSEAYNTTLSVLFEFWAKVTPCILQLVSHSKLSESVNLHFLGLLESLKETRSTILAKLLPLWTPVLSSNTQLSGTLHVRLQNCRDAVPNIEEQDFHASEALLKWLQRLQFKMGQIELQSSTATQFYSI</sequence>
<feature type="region of interest" description="Disordered" evidence="1">
    <location>
        <begin position="176"/>
        <end position="232"/>
    </location>
</feature>
<feature type="region of interest" description="Disordered" evidence="1">
    <location>
        <begin position="502"/>
        <end position="543"/>
    </location>
</feature>
<dbReference type="PhylomeDB" id="Q7PJS2"/>
<dbReference type="eggNOG" id="KOG3685">
    <property type="taxonomic scope" value="Eukaryota"/>
</dbReference>
<reference evidence="2" key="2">
    <citation type="submission" date="2002-03" db="EMBL/GenBank/DDBJ databases">
        <authorList>
            <consortium name="The Anopheles Genome Sequencing Consortium"/>
        </authorList>
    </citation>
    <scope>NUCLEOTIDE SEQUENCE</scope>
    <source>
        <strain evidence="2">PEST</strain>
    </source>
</reference>
<feature type="compositionally biased region" description="Polar residues" evidence="1">
    <location>
        <begin position="139"/>
        <end position="149"/>
    </location>
</feature>
<reference evidence="2" key="5">
    <citation type="submission" date="2011-05" db="EMBL/GenBank/DDBJ databases">
        <authorList>
            <consortium name="VectorBase"/>
        </authorList>
    </citation>
    <scope>NUCLEOTIDE SEQUENCE</scope>
    <source>
        <strain evidence="2">PEST</strain>
    </source>
</reference>
<dbReference type="InterPro" id="IPR024855">
    <property type="entry name" value="UNC79"/>
</dbReference>
<feature type="compositionally biased region" description="Polar residues" evidence="1">
    <location>
        <begin position="77"/>
        <end position="91"/>
    </location>
</feature>
<proteinExistence type="predicted"/>
<accession>Q7PJS2</accession>
<dbReference type="EMBL" id="AAAB01008980">
    <property type="protein sequence ID" value="EAA43647.4"/>
    <property type="molecule type" value="Genomic_DNA"/>
</dbReference>
<feature type="compositionally biased region" description="Polar residues" evidence="1">
    <location>
        <begin position="502"/>
        <end position="515"/>
    </location>
</feature>
<feature type="compositionally biased region" description="Polar residues" evidence="1">
    <location>
        <begin position="176"/>
        <end position="205"/>
    </location>
</feature>
<feature type="region of interest" description="Disordered" evidence="1">
    <location>
        <begin position="58"/>
        <end position="153"/>
    </location>
</feature>
<feature type="compositionally biased region" description="Polar residues" evidence="1">
    <location>
        <begin position="348"/>
        <end position="378"/>
    </location>
</feature>
<name>Q7PJS2_ANOGA</name>
<dbReference type="STRING" id="7165.Q7PJS2"/>
<dbReference type="PANTHER" id="PTHR21696">
    <property type="entry name" value="PROTEIN UNC-79 HOMOLOG"/>
    <property type="match status" value="1"/>
</dbReference>
<feature type="region of interest" description="Disordered" evidence="1">
    <location>
        <begin position="579"/>
        <end position="609"/>
    </location>
</feature>
<dbReference type="AlphaFoldDB" id="Q7PJS2"/>
<dbReference type="PANTHER" id="PTHR21696:SF2">
    <property type="entry name" value="PROTEIN UNC-79 HOMOLOG"/>
    <property type="match status" value="1"/>
</dbReference>
<feature type="region of interest" description="Disordered" evidence="1">
    <location>
        <begin position="332"/>
        <end position="385"/>
    </location>
</feature>
<dbReference type="VEuPathDB" id="VectorBase:AGAMI1_007669"/>
<evidence type="ECO:0000313" key="2">
    <source>
        <dbReference type="EMBL" id="EAA43647.4"/>
    </source>
</evidence>
<dbReference type="VEuPathDB" id="VectorBase:AGAP010266"/>
<evidence type="ECO:0000256" key="1">
    <source>
        <dbReference type="SAM" id="MobiDB-lite"/>
    </source>
</evidence>
<dbReference type="eggNOG" id="KOG4820">
    <property type="taxonomic scope" value="Eukaryota"/>
</dbReference>
<protein>
    <submittedName>
        <fullName evidence="2">AGAP010266-PA</fullName>
    </submittedName>
</protein>
<comment type="caution">
    <text evidence="2">The sequence shown here is derived from an EMBL/GenBank/DDBJ whole genome shotgun (WGS) entry which is preliminary data.</text>
</comment>
<reference evidence="2" key="4">
    <citation type="journal article" date="2007" name="Genome Biol.">
        <title>Update of the Anopheles gambiae PEST genome assembly.</title>
        <authorList>
            <person name="Sharakhova M.V."/>
            <person name="Hammond M.P."/>
            <person name="Lobo N.F."/>
            <person name="Krzywinski J."/>
            <person name="Unger M.F."/>
            <person name="Hillenmeyer M.E."/>
            <person name="Bruggner R.V."/>
            <person name="Birney E."/>
            <person name="Collins F.H."/>
        </authorList>
    </citation>
    <scope>NUCLEOTIDE SEQUENCE</scope>
    <source>
        <strain evidence="2">PEST</strain>
    </source>
</reference>
<reference evidence="2" key="1">
    <citation type="journal article" date="2002" name="Science">
        <title>The genome sequence of the malaria mosquito Anopheles gambiae.</title>
        <authorList>
            <person name="Holt R.A."/>
            <person name="Subramanian G.M."/>
            <person name="Halpern A."/>
            <person name="Sutton G.G."/>
            <person name="Charlab R."/>
            <person name="Nusskern D.R."/>
            <person name="Wincker P."/>
            <person name="Clark A.G."/>
            <person name="Ribeiro J.M."/>
            <person name="Wides R."/>
            <person name="Salzberg S.L."/>
            <person name="Loftus B."/>
            <person name="Yandell M."/>
            <person name="Majoros W.H."/>
            <person name="Rusch D.B."/>
            <person name="Lai Z."/>
            <person name="Kraft C.L."/>
            <person name="Abril J.F."/>
            <person name="Anthouard V."/>
            <person name="Arensburger P."/>
            <person name="Atkinson P.W."/>
            <person name="Baden H."/>
            <person name="de Berardinis V."/>
            <person name="Baldwin D."/>
            <person name="Benes V."/>
            <person name="Biedler J."/>
            <person name="Blass C."/>
            <person name="Bolanos R."/>
            <person name="Boscus D."/>
            <person name="Barnstead M."/>
            <person name="Cai S."/>
            <person name="Center A."/>
            <person name="Chaturverdi K."/>
            <person name="Christophides G.K."/>
            <person name="Chrystal M.A."/>
            <person name="Clamp M."/>
            <person name="Cravchik A."/>
            <person name="Curwen V."/>
            <person name="Dana A."/>
            <person name="Delcher A."/>
            <person name="Dew I."/>
            <person name="Evans C.A."/>
            <person name="Flanigan M."/>
            <person name="Grundschober-Freimoser A."/>
            <person name="Friedli L."/>
            <person name="Gu Z."/>
            <person name="Guan P."/>
            <person name="Guigo R."/>
            <person name="Hillenmeyer M.E."/>
            <person name="Hladun S.L."/>
            <person name="Hogan J.R."/>
            <person name="Hong Y.S."/>
            <person name="Hoover J."/>
            <person name="Jaillon O."/>
            <person name="Ke Z."/>
            <person name="Kodira C."/>
            <person name="Kokoza E."/>
            <person name="Koutsos A."/>
            <person name="Letunic I."/>
            <person name="Levitsky A."/>
            <person name="Liang Y."/>
            <person name="Lin J.J."/>
            <person name="Lobo N.F."/>
            <person name="Lopez J.R."/>
            <person name="Malek J.A."/>
            <person name="McIntosh T.C."/>
            <person name="Meister S."/>
            <person name="Miller J."/>
            <person name="Mobarry C."/>
            <person name="Mongin E."/>
            <person name="Murphy S.D."/>
            <person name="O'Brochta D.A."/>
            <person name="Pfannkoch C."/>
            <person name="Qi R."/>
            <person name="Regier M.A."/>
            <person name="Remington K."/>
            <person name="Shao H."/>
            <person name="Sharakhova M.V."/>
            <person name="Sitter C.D."/>
            <person name="Shetty J."/>
            <person name="Smith T.J."/>
            <person name="Strong R."/>
            <person name="Sun J."/>
            <person name="Thomasova D."/>
            <person name="Ton L.Q."/>
            <person name="Topalis P."/>
            <person name="Tu Z."/>
            <person name="Unger M.F."/>
            <person name="Walenz B."/>
            <person name="Wang A."/>
            <person name="Wang J."/>
            <person name="Wang M."/>
            <person name="Wang X."/>
            <person name="Woodford K.J."/>
            <person name="Wortman J.R."/>
            <person name="Wu M."/>
            <person name="Yao A."/>
            <person name="Zdobnov E.M."/>
            <person name="Zhang H."/>
            <person name="Zhao Q."/>
            <person name="Zhao S."/>
            <person name="Zhu S.C."/>
            <person name="Zhimulev I."/>
            <person name="Coluzzi M."/>
            <person name="della Torre A."/>
            <person name="Roth C.W."/>
            <person name="Louis C."/>
            <person name="Kalush F."/>
            <person name="Mural R.J."/>
            <person name="Myers E.W."/>
            <person name="Adams M.D."/>
            <person name="Smith H.O."/>
            <person name="Broder S."/>
            <person name="Gardner M.J."/>
            <person name="Fraser C.M."/>
            <person name="Birney E."/>
            <person name="Bork P."/>
            <person name="Brey P.T."/>
            <person name="Venter J.C."/>
            <person name="Weissenbach J."/>
            <person name="Kafatos F.C."/>
            <person name="Collins F.H."/>
            <person name="Hoffman S.L."/>
        </authorList>
    </citation>
    <scope>NUCLEOTIDE SEQUENCE [LARGE SCALE GENOMIC DNA]</scope>
    <source>
        <strain evidence="2">PEST</strain>
    </source>
</reference>
<gene>
    <name evidence="2" type="ORF">AgaP_AGAP010266</name>
</gene>
<organism evidence="2">
    <name type="scientific">Anopheles gambiae</name>
    <name type="common">African malaria mosquito</name>
    <dbReference type="NCBI Taxonomy" id="7165"/>
    <lineage>
        <taxon>Eukaryota</taxon>
        <taxon>Metazoa</taxon>
        <taxon>Ecdysozoa</taxon>
        <taxon>Arthropoda</taxon>
        <taxon>Hexapoda</taxon>
        <taxon>Insecta</taxon>
        <taxon>Pterygota</taxon>
        <taxon>Neoptera</taxon>
        <taxon>Endopterygota</taxon>
        <taxon>Diptera</taxon>
        <taxon>Nematocera</taxon>
        <taxon>Culicoidea</taxon>
        <taxon>Culicidae</taxon>
        <taxon>Anophelinae</taxon>
        <taxon>Anopheles</taxon>
    </lineage>
</organism>